<organism evidence="2">
    <name type="scientific">marine sediment metagenome</name>
    <dbReference type="NCBI Taxonomy" id="412755"/>
    <lineage>
        <taxon>unclassified sequences</taxon>
        <taxon>metagenomes</taxon>
        <taxon>ecological metagenomes</taxon>
    </lineage>
</organism>
<evidence type="ECO:0000313" key="2">
    <source>
        <dbReference type="EMBL" id="GAG75825.1"/>
    </source>
</evidence>
<sequence>MQKEWWKSTANIGAILVALGIIFTAIGKVLLGEMETTVAIPIIVAAIGVVLTITGLRKRLPDTSP</sequence>
<accession>X1A156</accession>
<name>X1A156_9ZZZZ</name>
<keyword evidence="1" id="KW-0472">Membrane</keyword>
<dbReference type="EMBL" id="BART01018560">
    <property type="protein sequence ID" value="GAG75825.1"/>
    <property type="molecule type" value="Genomic_DNA"/>
</dbReference>
<proteinExistence type="predicted"/>
<reference evidence="2" key="1">
    <citation type="journal article" date="2014" name="Front. Microbiol.">
        <title>High frequency of phylogenetically diverse reductive dehalogenase-homologous genes in deep subseafloor sedimentary metagenomes.</title>
        <authorList>
            <person name="Kawai M."/>
            <person name="Futagami T."/>
            <person name="Toyoda A."/>
            <person name="Takaki Y."/>
            <person name="Nishi S."/>
            <person name="Hori S."/>
            <person name="Arai W."/>
            <person name="Tsubouchi T."/>
            <person name="Morono Y."/>
            <person name="Uchiyama I."/>
            <person name="Ito T."/>
            <person name="Fujiyama A."/>
            <person name="Inagaki F."/>
            <person name="Takami H."/>
        </authorList>
    </citation>
    <scope>NUCLEOTIDE SEQUENCE</scope>
    <source>
        <strain evidence="2">Expedition CK06-06</strain>
    </source>
</reference>
<keyword evidence="1" id="KW-1133">Transmembrane helix</keyword>
<comment type="caution">
    <text evidence="2">The sequence shown here is derived from an EMBL/GenBank/DDBJ whole genome shotgun (WGS) entry which is preliminary data.</text>
</comment>
<evidence type="ECO:0000256" key="1">
    <source>
        <dbReference type="SAM" id="Phobius"/>
    </source>
</evidence>
<keyword evidence="1" id="KW-0812">Transmembrane</keyword>
<feature type="transmembrane region" description="Helical" evidence="1">
    <location>
        <begin position="12"/>
        <end position="31"/>
    </location>
</feature>
<gene>
    <name evidence="2" type="ORF">S01H4_35005</name>
</gene>
<dbReference type="AlphaFoldDB" id="X1A156"/>
<feature type="transmembrane region" description="Helical" evidence="1">
    <location>
        <begin position="37"/>
        <end position="56"/>
    </location>
</feature>
<protein>
    <submittedName>
        <fullName evidence="2">Uncharacterized protein</fullName>
    </submittedName>
</protein>